<gene>
    <name evidence="2" type="ORF">ACFPT7_00515</name>
</gene>
<dbReference type="Proteomes" id="UP001596091">
    <property type="component" value="Unassembled WGS sequence"/>
</dbReference>
<accession>A0ABW1E8X3</accession>
<evidence type="ECO:0000313" key="2">
    <source>
        <dbReference type="EMBL" id="MFC5860767.1"/>
    </source>
</evidence>
<dbReference type="SUPFAM" id="SSF54427">
    <property type="entry name" value="NTF2-like"/>
    <property type="match status" value="1"/>
</dbReference>
<organism evidence="2 3">
    <name type="scientific">Acidicapsa dinghuensis</name>
    <dbReference type="NCBI Taxonomy" id="2218256"/>
    <lineage>
        <taxon>Bacteria</taxon>
        <taxon>Pseudomonadati</taxon>
        <taxon>Acidobacteriota</taxon>
        <taxon>Terriglobia</taxon>
        <taxon>Terriglobales</taxon>
        <taxon>Acidobacteriaceae</taxon>
        <taxon>Acidicapsa</taxon>
    </lineage>
</organism>
<dbReference type="Pfam" id="PF12680">
    <property type="entry name" value="SnoaL_2"/>
    <property type="match status" value="1"/>
</dbReference>
<sequence length="124" mass="14081">MSETLIPIQPSFAEHLASEWIDSWNTHDLERILTHYSDDITLISPVALKLTGDSAVRGKSALRAYFAKGLDAYPDLRFDLIETLFGVETIVLFYRNNVRGNKTAEVLRLNAEGKITHVWANYDK</sequence>
<keyword evidence="3" id="KW-1185">Reference proteome</keyword>
<protein>
    <submittedName>
        <fullName evidence="2">Nuclear transport factor 2 family protein</fullName>
    </submittedName>
</protein>
<evidence type="ECO:0000259" key="1">
    <source>
        <dbReference type="Pfam" id="PF12680"/>
    </source>
</evidence>
<reference evidence="3" key="1">
    <citation type="journal article" date="2019" name="Int. J. Syst. Evol. Microbiol.">
        <title>The Global Catalogue of Microorganisms (GCM) 10K type strain sequencing project: providing services to taxonomists for standard genome sequencing and annotation.</title>
        <authorList>
            <consortium name="The Broad Institute Genomics Platform"/>
            <consortium name="The Broad Institute Genome Sequencing Center for Infectious Disease"/>
            <person name="Wu L."/>
            <person name="Ma J."/>
        </authorList>
    </citation>
    <scope>NUCLEOTIDE SEQUENCE [LARGE SCALE GENOMIC DNA]</scope>
    <source>
        <strain evidence="3">JCM 4087</strain>
    </source>
</reference>
<comment type="caution">
    <text evidence="2">The sequence shown here is derived from an EMBL/GenBank/DDBJ whole genome shotgun (WGS) entry which is preliminary data.</text>
</comment>
<dbReference type="InterPro" id="IPR037401">
    <property type="entry name" value="SnoaL-like"/>
</dbReference>
<proteinExistence type="predicted"/>
<dbReference type="EMBL" id="JBHSPH010000001">
    <property type="protein sequence ID" value="MFC5860767.1"/>
    <property type="molecule type" value="Genomic_DNA"/>
</dbReference>
<dbReference type="Gene3D" id="3.10.450.50">
    <property type="match status" value="1"/>
</dbReference>
<name>A0ABW1E8X3_9BACT</name>
<dbReference type="RefSeq" id="WP_263335166.1">
    <property type="nucleotide sequence ID" value="NZ_JAGSYH010000002.1"/>
</dbReference>
<feature type="domain" description="SnoaL-like" evidence="1">
    <location>
        <begin position="19"/>
        <end position="116"/>
    </location>
</feature>
<dbReference type="InterPro" id="IPR032710">
    <property type="entry name" value="NTF2-like_dom_sf"/>
</dbReference>
<evidence type="ECO:0000313" key="3">
    <source>
        <dbReference type="Proteomes" id="UP001596091"/>
    </source>
</evidence>